<proteinExistence type="predicted"/>
<organism evidence="1 2">
    <name type="scientific">Pseudomonas azotoformans</name>
    <dbReference type="NCBI Taxonomy" id="47878"/>
    <lineage>
        <taxon>Bacteria</taxon>
        <taxon>Pseudomonadati</taxon>
        <taxon>Pseudomonadota</taxon>
        <taxon>Gammaproteobacteria</taxon>
        <taxon>Pseudomonadales</taxon>
        <taxon>Pseudomonadaceae</taxon>
        <taxon>Pseudomonas</taxon>
    </lineage>
</organism>
<accession>A0A127I785</accession>
<name>A0A127I785_PSEAZ</name>
<dbReference type="KEGG" id="pazo:AYR47_31570"/>
<evidence type="ECO:0008006" key="3">
    <source>
        <dbReference type="Google" id="ProtNLM"/>
    </source>
</evidence>
<dbReference type="EMBL" id="CP014546">
    <property type="protein sequence ID" value="AMN82567.1"/>
    <property type="molecule type" value="Genomic_DNA"/>
</dbReference>
<sequence length="169" mass="19537">MDIPNAAGEQKQRLYERLYVAAEDLGHARQYAQHLLKKGWHSAPWERRGSIYMQQSAFVTALVVSYARAFTKSYGWPMLPEGTLPEDERAIALHKQLMDLRHEVYAHSDSKHHKVQPWRLDSEALTDIRGAPFLRFTKNECEQITELIDGILKRLLPRIITMRAEIADA</sequence>
<gene>
    <name evidence="1" type="ORF">AYR47_31570</name>
</gene>
<reference evidence="1 2" key="1">
    <citation type="submission" date="2016-02" db="EMBL/GenBank/DDBJ databases">
        <title>Complete genome sequence of Pseudomonas azotoformans S4.</title>
        <authorList>
            <person name="Fang Y."/>
            <person name="Wu L."/>
            <person name="Feng G."/>
        </authorList>
    </citation>
    <scope>NUCLEOTIDE SEQUENCE [LARGE SCALE GENOMIC DNA]</scope>
    <source>
        <strain evidence="1 2">S4</strain>
    </source>
</reference>
<dbReference type="Proteomes" id="UP000070516">
    <property type="component" value="Chromosome"/>
</dbReference>
<dbReference type="RefSeq" id="WP_061449392.1">
    <property type="nucleotide sequence ID" value="NZ_CP014546.1"/>
</dbReference>
<protein>
    <recommendedName>
        <fullName evidence="3">HEPN AbiU2-like domain-containing protein</fullName>
    </recommendedName>
</protein>
<evidence type="ECO:0000313" key="2">
    <source>
        <dbReference type="Proteomes" id="UP000070516"/>
    </source>
</evidence>
<dbReference type="AlphaFoldDB" id="A0A127I785"/>
<evidence type="ECO:0000313" key="1">
    <source>
        <dbReference type="EMBL" id="AMN82567.1"/>
    </source>
</evidence>